<dbReference type="PRINTS" id="PR01037">
    <property type="entry name" value="TCRTETOQM"/>
</dbReference>
<organism evidence="8 9">
    <name type="scientific">Grifola frondosa</name>
    <name type="common">Maitake</name>
    <name type="synonym">Polyporus frondosus</name>
    <dbReference type="NCBI Taxonomy" id="5627"/>
    <lineage>
        <taxon>Eukaryota</taxon>
        <taxon>Fungi</taxon>
        <taxon>Dikarya</taxon>
        <taxon>Basidiomycota</taxon>
        <taxon>Agaricomycotina</taxon>
        <taxon>Agaricomycetes</taxon>
        <taxon>Polyporales</taxon>
        <taxon>Grifolaceae</taxon>
        <taxon>Grifola</taxon>
    </lineage>
</organism>
<dbReference type="InterPro" id="IPR009022">
    <property type="entry name" value="EFG_III"/>
</dbReference>
<dbReference type="Gene3D" id="3.30.230.10">
    <property type="match status" value="1"/>
</dbReference>
<dbReference type="NCBIfam" id="TIGR00231">
    <property type="entry name" value="small_GTP"/>
    <property type="match status" value="1"/>
</dbReference>
<dbReference type="InterPro" id="IPR041095">
    <property type="entry name" value="EFG_II"/>
</dbReference>
<comment type="caution">
    <text evidence="8">The sequence shown here is derived from an EMBL/GenBank/DDBJ whole genome shotgun (WGS) entry which is preliminary data.</text>
</comment>
<keyword evidence="3 8" id="KW-0251">Elongation factor</keyword>
<dbReference type="Gene3D" id="2.40.30.10">
    <property type="entry name" value="Translation factors"/>
    <property type="match status" value="1"/>
</dbReference>
<dbReference type="PANTHER" id="PTHR43636:SF2">
    <property type="entry name" value="ELONGATION FACTOR G, MITOCHONDRIAL"/>
    <property type="match status" value="1"/>
</dbReference>
<dbReference type="PRINTS" id="PR00315">
    <property type="entry name" value="ELONGATNFCT"/>
</dbReference>
<dbReference type="Pfam" id="PF14492">
    <property type="entry name" value="EFG_III"/>
    <property type="match status" value="1"/>
</dbReference>
<feature type="domain" description="Tr-type G" evidence="7">
    <location>
        <begin position="70"/>
        <end position="320"/>
    </location>
</feature>
<dbReference type="STRING" id="5627.A0A1C7M970"/>
<dbReference type="GO" id="GO:0005525">
    <property type="term" value="F:GTP binding"/>
    <property type="evidence" value="ECO:0007669"/>
    <property type="project" value="UniProtKB-KW"/>
</dbReference>
<dbReference type="GO" id="GO:0070125">
    <property type="term" value="P:mitochondrial translational elongation"/>
    <property type="evidence" value="ECO:0007669"/>
    <property type="project" value="TreeGrafter"/>
</dbReference>
<keyword evidence="2" id="KW-0547">Nucleotide-binding</keyword>
<dbReference type="CDD" id="cd16262">
    <property type="entry name" value="EFG_III"/>
    <property type="match status" value="1"/>
</dbReference>
<evidence type="ECO:0000256" key="3">
    <source>
        <dbReference type="ARBA" id="ARBA00022768"/>
    </source>
</evidence>
<dbReference type="InterPro" id="IPR005517">
    <property type="entry name" value="Transl_elong_EFG/EF2_IV"/>
</dbReference>
<dbReference type="SUPFAM" id="SSF50447">
    <property type="entry name" value="Translation proteins"/>
    <property type="match status" value="1"/>
</dbReference>
<dbReference type="Gene3D" id="3.30.70.870">
    <property type="entry name" value="Elongation Factor G (Translational Gtpase), domain 3"/>
    <property type="match status" value="1"/>
</dbReference>
<dbReference type="SUPFAM" id="SSF54980">
    <property type="entry name" value="EF-G C-terminal domain-like"/>
    <property type="match status" value="2"/>
</dbReference>
<dbReference type="Gene3D" id="3.40.50.300">
    <property type="entry name" value="P-loop containing nucleotide triphosphate hydrolases"/>
    <property type="match status" value="1"/>
</dbReference>
<dbReference type="InterPro" id="IPR009000">
    <property type="entry name" value="Transl_B-barrel_sf"/>
</dbReference>
<dbReference type="Pfam" id="PF00679">
    <property type="entry name" value="EFG_C"/>
    <property type="match status" value="1"/>
</dbReference>
<dbReference type="GO" id="GO:0003924">
    <property type="term" value="F:GTPase activity"/>
    <property type="evidence" value="ECO:0007669"/>
    <property type="project" value="InterPro"/>
</dbReference>
<dbReference type="PROSITE" id="PS51722">
    <property type="entry name" value="G_TR_2"/>
    <property type="match status" value="1"/>
</dbReference>
<dbReference type="GO" id="GO:0005739">
    <property type="term" value="C:mitochondrion"/>
    <property type="evidence" value="ECO:0007669"/>
    <property type="project" value="TreeGrafter"/>
</dbReference>
<dbReference type="FunFam" id="3.30.230.10:FF:000003">
    <property type="entry name" value="Elongation factor G"/>
    <property type="match status" value="1"/>
</dbReference>
<dbReference type="Proteomes" id="UP000092993">
    <property type="component" value="Unassembled WGS sequence"/>
</dbReference>
<dbReference type="Pfam" id="PF00009">
    <property type="entry name" value="GTP_EFTU"/>
    <property type="match status" value="1"/>
</dbReference>
<proteinExistence type="predicted"/>
<dbReference type="InterPro" id="IPR005225">
    <property type="entry name" value="Small_GTP-bd"/>
</dbReference>
<dbReference type="InterPro" id="IPR000795">
    <property type="entry name" value="T_Tr_GTP-bd_dom"/>
</dbReference>
<dbReference type="EMBL" id="LUGG01000007">
    <property type="protein sequence ID" value="OBZ73378.1"/>
    <property type="molecule type" value="Genomic_DNA"/>
</dbReference>
<dbReference type="OrthoDB" id="198619at2759"/>
<dbReference type="CDD" id="cd01886">
    <property type="entry name" value="EF-G"/>
    <property type="match status" value="1"/>
</dbReference>
<gene>
    <name evidence="8" type="primary">MEF1</name>
    <name evidence="8" type="ORF">A0H81_07219</name>
</gene>
<name>A0A1C7M970_GRIFR</name>
<dbReference type="Pfam" id="PF03764">
    <property type="entry name" value="EFG_IV"/>
    <property type="match status" value="1"/>
</dbReference>
<dbReference type="AlphaFoldDB" id="A0A1C7M970"/>
<dbReference type="PANTHER" id="PTHR43636">
    <property type="entry name" value="ELONGATION FACTOR G, MITOCHONDRIAL"/>
    <property type="match status" value="1"/>
</dbReference>
<keyword evidence="5" id="KW-0342">GTP-binding</keyword>
<evidence type="ECO:0000256" key="6">
    <source>
        <dbReference type="ARBA" id="ARBA00024731"/>
    </source>
</evidence>
<dbReference type="InterPro" id="IPR047872">
    <property type="entry name" value="EFG_IV"/>
</dbReference>
<dbReference type="InterPro" id="IPR035647">
    <property type="entry name" value="EFG_III/V"/>
</dbReference>
<evidence type="ECO:0000256" key="5">
    <source>
        <dbReference type="ARBA" id="ARBA00023134"/>
    </source>
</evidence>
<dbReference type="SMART" id="SM00838">
    <property type="entry name" value="EFG_C"/>
    <property type="match status" value="1"/>
</dbReference>
<accession>A0A1C7M970</accession>
<dbReference type="Gene3D" id="3.30.70.240">
    <property type="match status" value="1"/>
</dbReference>
<sequence length="674" mass="73881">MVTLGHHIFQACLRTRPQSRVLPALSSVSWSFFKQRNASTAAALAEVPAEDPQPVVPVYELSDQDKKRLHFQRNIGVSAHIDSGKTTLTERILYYTGRIRDIHEVRGRDNVGAKMDSMELEREKGITIQSAATFCDWVANMPATGEKERYAINIIDTPGHVDFTIEVERALRVLDGAILVLCAVAGVQSQTTTVDRQMRRYNVPRISFINKMDRPGANPWRVINQIRTKLRISAAAVQAIYNEGEKGNNVVESDEIPAEVLELAKEKRKELIETLADLAEAIRRATVGLKFSPVFLGSAIKNTAVQPMLDGVCAYLPTPAESSIVAHDTSLPAAAPPVPLTPAAAAPLVALAFKLEEGRFVHLPRTHGKEGQSASFVRMHSNEMEDIQEIGPGEICAIFGVDCASGDTFTDGSTSYSMSSMFVPEPVISLALKPKEDPTFRVHIDKESKETIISGMGELHLEIYVERMKREYNRANFYHTHKKQTGGAGQYARVIGYVEPMEFDEETGKDIEFVNQVMGGNIPSNYIPACEKGFYEALEKGSLSGNHVGGVRLVLNDGLSHAVDSSELAFRLAIIGAFREIYAQTKPVILEPIMTVEVVAPSEFQSAVIGGLNSRRGAIVDSEVREASSRPSLRSLSTICSAILASFGGATQGKGEFSMEYKVHILTSEMDRAC</sequence>
<dbReference type="GO" id="GO:0003746">
    <property type="term" value="F:translation elongation factor activity"/>
    <property type="evidence" value="ECO:0007669"/>
    <property type="project" value="UniProtKB-KW"/>
</dbReference>
<dbReference type="SUPFAM" id="SSF54211">
    <property type="entry name" value="Ribosomal protein S5 domain 2-like"/>
    <property type="match status" value="1"/>
</dbReference>
<keyword evidence="9" id="KW-1185">Reference proteome</keyword>
<evidence type="ECO:0000313" key="9">
    <source>
        <dbReference type="Proteomes" id="UP000092993"/>
    </source>
</evidence>
<reference evidence="8 9" key="1">
    <citation type="submission" date="2016-03" db="EMBL/GenBank/DDBJ databases">
        <title>Whole genome sequencing of Grifola frondosa 9006-11.</title>
        <authorList>
            <person name="Min B."/>
            <person name="Park H."/>
            <person name="Kim J.-G."/>
            <person name="Cho H."/>
            <person name="Oh Y.-L."/>
            <person name="Kong W.-S."/>
            <person name="Choi I.-G."/>
        </authorList>
    </citation>
    <scope>NUCLEOTIDE SEQUENCE [LARGE SCALE GENOMIC DNA]</scope>
    <source>
        <strain evidence="8 9">9006-11</strain>
    </source>
</reference>
<dbReference type="InterPro" id="IPR000640">
    <property type="entry name" value="EFG_V-like"/>
</dbReference>
<dbReference type="CDD" id="cd01434">
    <property type="entry name" value="EFG_mtEFG1_IV"/>
    <property type="match status" value="1"/>
</dbReference>
<dbReference type="SMART" id="SM00889">
    <property type="entry name" value="EFG_IV"/>
    <property type="match status" value="1"/>
</dbReference>
<dbReference type="InterPro" id="IPR020568">
    <property type="entry name" value="Ribosomal_Su5_D2-typ_SF"/>
</dbReference>
<dbReference type="PROSITE" id="PS00301">
    <property type="entry name" value="G_TR_1"/>
    <property type="match status" value="1"/>
</dbReference>
<evidence type="ECO:0000259" key="7">
    <source>
        <dbReference type="PROSITE" id="PS51722"/>
    </source>
</evidence>
<evidence type="ECO:0000256" key="2">
    <source>
        <dbReference type="ARBA" id="ARBA00022741"/>
    </source>
</evidence>
<dbReference type="InterPro" id="IPR014721">
    <property type="entry name" value="Ribsml_uS5_D2-typ_fold_subgr"/>
</dbReference>
<evidence type="ECO:0000256" key="1">
    <source>
        <dbReference type="ARBA" id="ARBA00017891"/>
    </source>
</evidence>
<comment type="function">
    <text evidence="6">Catalyzes the GTP-dependent ribosomal translocation step during translation elongation. During this step, the ribosome changes from the pre-translocational (PRE) to the post-translocational (POST) state as the newly formed A-site-bound peptidyl-tRNA and P-site-bound deacylated tRNA move to the P and E sites, respectively. Catalyzes the coordinated movement of the two tRNA molecules, the mRNA and conformational changes in the ribosome.</text>
</comment>
<evidence type="ECO:0000256" key="4">
    <source>
        <dbReference type="ARBA" id="ARBA00022917"/>
    </source>
</evidence>
<dbReference type="InterPro" id="IPR031157">
    <property type="entry name" value="G_TR_CS"/>
</dbReference>
<evidence type="ECO:0000313" key="8">
    <source>
        <dbReference type="EMBL" id="OBZ73378.1"/>
    </source>
</evidence>
<keyword evidence="4" id="KW-0648">Protein biosynthesis</keyword>
<dbReference type="InterPro" id="IPR027417">
    <property type="entry name" value="P-loop_NTPase"/>
</dbReference>
<protein>
    <recommendedName>
        <fullName evidence="1">Elongation factor 2</fullName>
    </recommendedName>
</protein>
<dbReference type="SUPFAM" id="SSF52540">
    <property type="entry name" value="P-loop containing nucleoside triphosphate hydrolases"/>
    <property type="match status" value="1"/>
</dbReference>